<sequence>MQLKISLIFDDTRHVHFREIAHVFQEEFGRPPSGPDGVFAESEEAAIANASVARVHRARLRGSRWKTWVLAGRQSSEACHSKANGTRPRCISCL</sequence>
<comment type="caution">
    <text evidence="1">The sequence shown here is derived from an EMBL/GenBank/DDBJ whole genome shotgun (WGS) entry which is preliminary data.</text>
</comment>
<keyword evidence="2" id="KW-1185">Reference proteome</keyword>
<reference evidence="1" key="1">
    <citation type="submission" date="2021-03" db="EMBL/GenBank/DDBJ databases">
        <title>Evolutionary priming and transition to the ectomycorrhizal habit in an iconic lineage of mushroom-forming fungi: is preadaptation a requirement?</title>
        <authorList>
            <consortium name="DOE Joint Genome Institute"/>
            <person name="Looney B.P."/>
            <person name="Miyauchi S."/>
            <person name="Morin E."/>
            <person name="Drula E."/>
            <person name="Courty P.E."/>
            <person name="Chicoki N."/>
            <person name="Fauchery L."/>
            <person name="Kohler A."/>
            <person name="Kuo A."/>
            <person name="LaButti K."/>
            <person name="Pangilinan J."/>
            <person name="Lipzen A."/>
            <person name="Riley R."/>
            <person name="Andreopoulos W."/>
            <person name="He G."/>
            <person name="Johnson J."/>
            <person name="Barry K.W."/>
            <person name="Grigoriev I.V."/>
            <person name="Nagy L."/>
            <person name="Hibbett D."/>
            <person name="Henrissat B."/>
            <person name="Matheny P.B."/>
            <person name="Labbe J."/>
            <person name="Martin A.F."/>
        </authorList>
    </citation>
    <scope>NUCLEOTIDE SEQUENCE</scope>
    <source>
        <strain evidence="1">BPL698</strain>
    </source>
</reference>
<gene>
    <name evidence="1" type="ORF">F5148DRAFT_1156384</name>
</gene>
<dbReference type="Proteomes" id="UP001207468">
    <property type="component" value="Unassembled WGS sequence"/>
</dbReference>
<evidence type="ECO:0000313" key="2">
    <source>
        <dbReference type="Proteomes" id="UP001207468"/>
    </source>
</evidence>
<dbReference type="EMBL" id="JAGFNK010000001">
    <property type="protein sequence ID" value="KAI9513536.1"/>
    <property type="molecule type" value="Genomic_DNA"/>
</dbReference>
<protein>
    <submittedName>
        <fullName evidence="1">Uncharacterized protein</fullName>
    </submittedName>
</protein>
<evidence type="ECO:0000313" key="1">
    <source>
        <dbReference type="EMBL" id="KAI9513536.1"/>
    </source>
</evidence>
<name>A0ACC0UPE0_9AGAM</name>
<organism evidence="1 2">
    <name type="scientific">Russula earlei</name>
    <dbReference type="NCBI Taxonomy" id="71964"/>
    <lineage>
        <taxon>Eukaryota</taxon>
        <taxon>Fungi</taxon>
        <taxon>Dikarya</taxon>
        <taxon>Basidiomycota</taxon>
        <taxon>Agaricomycotina</taxon>
        <taxon>Agaricomycetes</taxon>
        <taxon>Russulales</taxon>
        <taxon>Russulaceae</taxon>
        <taxon>Russula</taxon>
    </lineage>
</organism>
<accession>A0ACC0UPE0</accession>
<proteinExistence type="predicted"/>